<keyword evidence="7 9" id="KW-1133">Transmembrane helix</keyword>
<keyword evidence="8 9" id="KW-0472">Membrane</keyword>
<dbReference type="Pfam" id="PF01061">
    <property type="entry name" value="ABC2_membrane"/>
    <property type="match status" value="1"/>
</dbReference>
<dbReference type="InterPro" id="IPR043926">
    <property type="entry name" value="ABCG_dom"/>
</dbReference>
<feature type="transmembrane region" description="Helical" evidence="9">
    <location>
        <begin position="480"/>
        <end position="505"/>
    </location>
</feature>
<feature type="transmembrane region" description="Helical" evidence="9">
    <location>
        <begin position="591"/>
        <end position="613"/>
    </location>
</feature>
<protein>
    <submittedName>
        <fullName evidence="11">P-loop containing nucleoside triphosphate hydrolase protein</fullName>
    </submittedName>
</protein>
<organism evidence="11 12">
    <name type="scientific">Tilletiopsis washingtonensis</name>
    <dbReference type="NCBI Taxonomy" id="58919"/>
    <lineage>
        <taxon>Eukaryota</taxon>
        <taxon>Fungi</taxon>
        <taxon>Dikarya</taxon>
        <taxon>Basidiomycota</taxon>
        <taxon>Ustilaginomycotina</taxon>
        <taxon>Exobasidiomycetes</taxon>
        <taxon>Entylomatales</taxon>
        <taxon>Entylomatales incertae sedis</taxon>
        <taxon>Tilletiopsis</taxon>
    </lineage>
</organism>
<dbReference type="PROSITE" id="PS50893">
    <property type="entry name" value="ABC_TRANSPORTER_2"/>
    <property type="match status" value="1"/>
</dbReference>
<dbReference type="EMBL" id="KZ819287">
    <property type="protein sequence ID" value="PWN99829.1"/>
    <property type="molecule type" value="Genomic_DNA"/>
</dbReference>
<evidence type="ECO:0000256" key="3">
    <source>
        <dbReference type="ARBA" id="ARBA00022448"/>
    </source>
</evidence>
<dbReference type="AlphaFoldDB" id="A0A316ZE70"/>
<dbReference type="InterPro" id="IPR003593">
    <property type="entry name" value="AAA+_ATPase"/>
</dbReference>
<comment type="similarity">
    <text evidence="2">Belongs to the ABC transporter superfamily. ABCG family. Eye pigment precursor importer (TC 3.A.1.204) subfamily.</text>
</comment>
<dbReference type="Proteomes" id="UP000245946">
    <property type="component" value="Unassembled WGS sequence"/>
</dbReference>
<evidence type="ECO:0000256" key="4">
    <source>
        <dbReference type="ARBA" id="ARBA00022692"/>
    </source>
</evidence>
<dbReference type="OrthoDB" id="66620at2759"/>
<dbReference type="STRING" id="58919.A0A316ZE70"/>
<proteinExistence type="inferred from homology"/>
<keyword evidence="4 9" id="KW-0812">Transmembrane</keyword>
<feature type="transmembrane region" description="Helical" evidence="9">
    <location>
        <begin position="382"/>
        <end position="404"/>
    </location>
</feature>
<dbReference type="PROSITE" id="PS00211">
    <property type="entry name" value="ABC_TRANSPORTER_1"/>
    <property type="match status" value="1"/>
</dbReference>
<dbReference type="Pfam" id="PF00005">
    <property type="entry name" value="ABC_tran"/>
    <property type="match status" value="1"/>
</dbReference>
<dbReference type="GO" id="GO:0005524">
    <property type="term" value="F:ATP binding"/>
    <property type="evidence" value="ECO:0007669"/>
    <property type="project" value="UniProtKB-KW"/>
</dbReference>
<dbReference type="InterPro" id="IPR017871">
    <property type="entry name" value="ABC_transporter-like_CS"/>
</dbReference>
<dbReference type="PANTHER" id="PTHR48042">
    <property type="entry name" value="ABC TRANSPORTER G FAMILY MEMBER 11"/>
    <property type="match status" value="1"/>
</dbReference>
<dbReference type="InterPro" id="IPR013525">
    <property type="entry name" value="ABC2_TM"/>
</dbReference>
<feature type="transmembrane region" description="Helical" evidence="9">
    <location>
        <begin position="457"/>
        <end position="475"/>
    </location>
</feature>
<evidence type="ECO:0000256" key="1">
    <source>
        <dbReference type="ARBA" id="ARBA00004141"/>
    </source>
</evidence>
<evidence type="ECO:0000256" key="7">
    <source>
        <dbReference type="ARBA" id="ARBA00022989"/>
    </source>
</evidence>
<evidence type="ECO:0000313" key="11">
    <source>
        <dbReference type="EMBL" id="PWN99829.1"/>
    </source>
</evidence>
<feature type="transmembrane region" description="Helical" evidence="9">
    <location>
        <begin position="425"/>
        <end position="451"/>
    </location>
</feature>
<sequence>MSTSMEKSVSSHSEQHRSVLAWEGLTYTVKDHKTGAAKHLVNDVSGRVQGGELLAVMGPSGAGKSTFLDLIASRKTATSGSITLDGSALYRIGRDAAYVEQEDALLGVLTIRETLSYSARLTLPRGTDRPAIRRRVEETIVGLGLAHVADNIIGTPIQRGISGGQKRRVTIGNALVSRPRILFLDEPTSGLDSATAFEVMAVIRQLAVEHGIAIVASIHSPNWATISLFDRVLLLAAGQTMYDGPVTSIRSYFTQRGQACDENTNPADHMLSVVSSDFGFTSALEDGLCPGNVAAWAAEWSRQTDVPRTPGAPAVPSTTASADKPRSLASKTWVLTERNFLNYSRNILAYGVRVGMYIGMAVLIALVWMNMKQVDDRINDRLSIHFFMPAFLGFMAVAGIPALLEERSVMLRERRNNQYTSGAFVIANTLVTLPFLFLITLLFSVIVYWSIGLNDSGAGVFFRFVAYLYLALLCAEFQALLIAAVVPIFVAALALGAFANGLWMATQGYFARRLPSWLYYSLHFAGNWQTFAFQNLVKNDLDGLVFPCAGSLADATCQCSFPSSLIAQGQCAVAGSDVTRYLGFDGVSTTLYAFLLLIIAVVFRLLFWAAIAARK</sequence>
<evidence type="ECO:0000256" key="8">
    <source>
        <dbReference type="ARBA" id="ARBA00023136"/>
    </source>
</evidence>
<comment type="subcellular location">
    <subcellularLocation>
        <location evidence="1">Membrane</location>
        <topology evidence="1">Multi-pass membrane protein</topology>
    </subcellularLocation>
</comment>
<evidence type="ECO:0000256" key="2">
    <source>
        <dbReference type="ARBA" id="ARBA00005814"/>
    </source>
</evidence>
<evidence type="ECO:0000259" key="10">
    <source>
        <dbReference type="PROSITE" id="PS50893"/>
    </source>
</evidence>
<dbReference type="Pfam" id="PF19055">
    <property type="entry name" value="ABC2_membrane_7"/>
    <property type="match status" value="1"/>
</dbReference>
<dbReference type="Gene3D" id="3.40.50.300">
    <property type="entry name" value="P-loop containing nucleotide triphosphate hydrolases"/>
    <property type="match status" value="1"/>
</dbReference>
<dbReference type="GeneID" id="37268384"/>
<keyword evidence="6" id="KW-0067">ATP-binding</keyword>
<feature type="transmembrane region" description="Helical" evidence="9">
    <location>
        <begin position="347"/>
        <end position="370"/>
    </location>
</feature>
<keyword evidence="3" id="KW-0813">Transport</keyword>
<name>A0A316ZE70_9BASI</name>
<evidence type="ECO:0000256" key="6">
    <source>
        <dbReference type="ARBA" id="ARBA00022840"/>
    </source>
</evidence>
<dbReference type="PANTHER" id="PTHR48042:SF11">
    <property type="entry name" value="ABC TRANSPORTER G FAMILY MEMBER 11"/>
    <property type="match status" value="1"/>
</dbReference>
<evidence type="ECO:0000313" key="12">
    <source>
        <dbReference type="Proteomes" id="UP000245946"/>
    </source>
</evidence>
<keyword evidence="11" id="KW-0378">Hydrolase</keyword>
<reference evidence="11 12" key="1">
    <citation type="journal article" date="2018" name="Mol. Biol. Evol.">
        <title>Broad Genomic Sampling Reveals a Smut Pathogenic Ancestry of the Fungal Clade Ustilaginomycotina.</title>
        <authorList>
            <person name="Kijpornyongpan T."/>
            <person name="Mondo S.J."/>
            <person name="Barry K."/>
            <person name="Sandor L."/>
            <person name="Lee J."/>
            <person name="Lipzen A."/>
            <person name="Pangilinan J."/>
            <person name="LaButti K."/>
            <person name="Hainaut M."/>
            <person name="Henrissat B."/>
            <person name="Grigoriev I.V."/>
            <person name="Spatafora J.W."/>
            <person name="Aime M.C."/>
        </authorList>
    </citation>
    <scope>NUCLEOTIDE SEQUENCE [LARGE SCALE GENOMIC DNA]</scope>
    <source>
        <strain evidence="11 12">MCA 4186</strain>
    </source>
</reference>
<dbReference type="GO" id="GO:0016020">
    <property type="term" value="C:membrane"/>
    <property type="evidence" value="ECO:0007669"/>
    <property type="project" value="UniProtKB-SubCell"/>
</dbReference>
<gene>
    <name evidence="11" type="ORF">FA09DRAFT_316316</name>
</gene>
<dbReference type="InterPro" id="IPR052215">
    <property type="entry name" value="Plant_ABCG"/>
</dbReference>
<keyword evidence="12" id="KW-1185">Reference proteome</keyword>
<dbReference type="RefSeq" id="XP_025600108.1">
    <property type="nucleotide sequence ID" value="XM_025740840.1"/>
</dbReference>
<dbReference type="SMART" id="SM00382">
    <property type="entry name" value="AAA"/>
    <property type="match status" value="1"/>
</dbReference>
<dbReference type="InterPro" id="IPR003439">
    <property type="entry name" value="ABC_transporter-like_ATP-bd"/>
</dbReference>
<evidence type="ECO:0000256" key="5">
    <source>
        <dbReference type="ARBA" id="ARBA00022741"/>
    </source>
</evidence>
<evidence type="ECO:0000256" key="9">
    <source>
        <dbReference type="SAM" id="Phobius"/>
    </source>
</evidence>
<dbReference type="SUPFAM" id="SSF52540">
    <property type="entry name" value="P-loop containing nucleoside triphosphate hydrolases"/>
    <property type="match status" value="1"/>
</dbReference>
<feature type="domain" description="ABC transporter" evidence="10">
    <location>
        <begin position="20"/>
        <end position="262"/>
    </location>
</feature>
<keyword evidence="5" id="KW-0547">Nucleotide-binding</keyword>
<dbReference type="InterPro" id="IPR027417">
    <property type="entry name" value="P-loop_NTPase"/>
</dbReference>
<dbReference type="GO" id="GO:0140359">
    <property type="term" value="F:ABC-type transporter activity"/>
    <property type="evidence" value="ECO:0007669"/>
    <property type="project" value="InterPro"/>
</dbReference>
<accession>A0A316ZE70</accession>
<dbReference type="GO" id="GO:0016887">
    <property type="term" value="F:ATP hydrolysis activity"/>
    <property type="evidence" value="ECO:0007669"/>
    <property type="project" value="InterPro"/>
</dbReference>